<dbReference type="EMBL" id="JANBVB010002091">
    <property type="protein sequence ID" value="KAJ2888109.1"/>
    <property type="molecule type" value="Genomic_DNA"/>
</dbReference>
<organism evidence="1 2">
    <name type="scientific">Coemansia aciculifera</name>
    <dbReference type="NCBI Taxonomy" id="417176"/>
    <lineage>
        <taxon>Eukaryota</taxon>
        <taxon>Fungi</taxon>
        <taxon>Fungi incertae sedis</taxon>
        <taxon>Zoopagomycota</taxon>
        <taxon>Kickxellomycotina</taxon>
        <taxon>Kickxellomycetes</taxon>
        <taxon>Kickxellales</taxon>
        <taxon>Kickxellaceae</taxon>
        <taxon>Coemansia</taxon>
    </lineage>
</organism>
<proteinExistence type="predicted"/>
<protein>
    <submittedName>
        <fullName evidence="1">Uncharacterized protein</fullName>
    </submittedName>
</protein>
<gene>
    <name evidence="1" type="ORF">IWW38_005001</name>
</gene>
<name>A0ACC1LX10_9FUNG</name>
<comment type="caution">
    <text evidence="1">The sequence shown here is derived from an EMBL/GenBank/DDBJ whole genome shotgun (WGS) entry which is preliminary data.</text>
</comment>
<dbReference type="Proteomes" id="UP001139981">
    <property type="component" value="Unassembled WGS sequence"/>
</dbReference>
<keyword evidence="2" id="KW-1185">Reference proteome</keyword>
<reference evidence="1" key="1">
    <citation type="submission" date="2022-07" db="EMBL/GenBank/DDBJ databases">
        <title>Phylogenomic reconstructions and comparative analyses of Kickxellomycotina fungi.</title>
        <authorList>
            <person name="Reynolds N.K."/>
            <person name="Stajich J.E."/>
            <person name="Barry K."/>
            <person name="Grigoriev I.V."/>
            <person name="Crous P."/>
            <person name="Smith M.E."/>
        </authorList>
    </citation>
    <scope>NUCLEOTIDE SEQUENCE</scope>
    <source>
        <strain evidence="1">CBS 190363</strain>
    </source>
</reference>
<evidence type="ECO:0000313" key="2">
    <source>
        <dbReference type="Proteomes" id="UP001139981"/>
    </source>
</evidence>
<evidence type="ECO:0000313" key="1">
    <source>
        <dbReference type="EMBL" id="KAJ2888109.1"/>
    </source>
</evidence>
<accession>A0ACC1LX10</accession>
<sequence length="146" mass="15996">MPVTLLSQLPDLSHIRFTATRTRAACDPPSVSANGLGTLHIDEQCLVFFSPDTKHGFSIDYPSIVIHAVSRNTTTPSDAGNVADAHLYCQLDGPFPGCAASEESDDDDEQFAELKFFPEDKRQRKYRLYDLCLVPLGSAMLSTSSN</sequence>